<keyword evidence="5 9" id="KW-0472">Membrane</keyword>
<evidence type="ECO:0000256" key="6">
    <source>
        <dbReference type="PIRSR" id="PIRSR005091-1"/>
    </source>
</evidence>
<reference evidence="11" key="1">
    <citation type="submission" date="2022-09" db="EMBL/GenBank/DDBJ databases">
        <authorList>
            <person name="Yuan C."/>
            <person name="Ke Z."/>
        </authorList>
    </citation>
    <scope>NUCLEOTIDE SEQUENCE</scope>
    <source>
        <strain evidence="11">LB-8</strain>
    </source>
</reference>
<evidence type="ECO:0000256" key="1">
    <source>
        <dbReference type="ARBA" id="ARBA00004651"/>
    </source>
</evidence>
<feature type="domain" description="Sulfatase N-terminal" evidence="10">
    <location>
        <begin position="278"/>
        <end position="562"/>
    </location>
</feature>
<gene>
    <name evidence="11" type="ORF">OCK74_01715</name>
</gene>
<accession>A0A9X3BGI1</accession>
<comment type="subcellular location">
    <subcellularLocation>
        <location evidence="1">Cell membrane</location>
        <topology evidence="1">Multi-pass membrane protein</topology>
    </subcellularLocation>
</comment>
<evidence type="ECO:0000256" key="4">
    <source>
        <dbReference type="ARBA" id="ARBA00022989"/>
    </source>
</evidence>
<dbReference type="GO" id="GO:0046872">
    <property type="term" value="F:metal ion binding"/>
    <property type="evidence" value="ECO:0007669"/>
    <property type="project" value="UniProtKB-KW"/>
</dbReference>
<feature type="binding site" evidence="8">
    <location>
        <position position="326"/>
    </location>
    <ligand>
        <name>Mn(2+)</name>
        <dbReference type="ChEBI" id="CHEBI:29035"/>
    </ligand>
</feature>
<feature type="transmembrane region" description="Helical" evidence="9">
    <location>
        <begin position="142"/>
        <end position="160"/>
    </location>
</feature>
<evidence type="ECO:0000256" key="3">
    <source>
        <dbReference type="ARBA" id="ARBA00022692"/>
    </source>
</evidence>
<dbReference type="Proteomes" id="UP001155483">
    <property type="component" value="Unassembled WGS sequence"/>
</dbReference>
<dbReference type="PANTHER" id="PTHR47371:SF3">
    <property type="entry name" value="PHOSPHOGLYCEROL TRANSFERASE I"/>
    <property type="match status" value="1"/>
</dbReference>
<name>A0A9X3BGI1_9BACT</name>
<evidence type="ECO:0000313" key="12">
    <source>
        <dbReference type="Proteomes" id="UP001155483"/>
    </source>
</evidence>
<proteinExistence type="predicted"/>
<dbReference type="InterPro" id="IPR000917">
    <property type="entry name" value="Sulfatase_N"/>
</dbReference>
<keyword evidence="4 9" id="KW-1133">Transmembrane helix</keyword>
<feature type="binding site" evidence="8">
    <location>
        <position position="505"/>
    </location>
    <ligand>
        <name>Mn(2+)</name>
        <dbReference type="ChEBI" id="CHEBI:29035"/>
    </ligand>
</feature>
<feature type="binding site" evidence="8">
    <location>
        <position position="504"/>
    </location>
    <ligand>
        <name>Mn(2+)</name>
        <dbReference type="ChEBI" id="CHEBI:29035"/>
    </ligand>
</feature>
<dbReference type="RefSeq" id="WP_279295252.1">
    <property type="nucleotide sequence ID" value="NZ_JAOTIF010000001.1"/>
</dbReference>
<feature type="transmembrane region" description="Helical" evidence="9">
    <location>
        <begin position="12"/>
        <end position="36"/>
    </location>
</feature>
<keyword evidence="3 9" id="KW-0812">Transmembrane</keyword>
<evidence type="ECO:0000256" key="7">
    <source>
        <dbReference type="PIRSR" id="PIRSR005091-2"/>
    </source>
</evidence>
<reference evidence="11" key="2">
    <citation type="submission" date="2023-04" db="EMBL/GenBank/DDBJ databases">
        <title>Paracnuella aquatica gen. nov., sp. nov., a member of the family Chitinophagaceae isolated from a hot spring.</title>
        <authorList>
            <person name="Wang C."/>
        </authorList>
    </citation>
    <scope>NUCLEOTIDE SEQUENCE</scope>
    <source>
        <strain evidence="11">LB-8</strain>
    </source>
</reference>
<feature type="active site" evidence="6">
    <location>
        <position position="326"/>
    </location>
</feature>
<evidence type="ECO:0000259" key="10">
    <source>
        <dbReference type="Pfam" id="PF00884"/>
    </source>
</evidence>
<dbReference type="Pfam" id="PF00884">
    <property type="entry name" value="Sulfatase"/>
    <property type="match status" value="1"/>
</dbReference>
<dbReference type="InterPro" id="IPR050448">
    <property type="entry name" value="OpgB/LTA_synthase_biosynth"/>
</dbReference>
<dbReference type="CDD" id="cd16015">
    <property type="entry name" value="LTA_synthase"/>
    <property type="match status" value="1"/>
</dbReference>
<feature type="binding site" evidence="8">
    <location>
        <position position="286"/>
    </location>
    <ligand>
        <name>Mn(2+)</name>
        <dbReference type="ChEBI" id="CHEBI:29035"/>
    </ligand>
</feature>
<protein>
    <submittedName>
        <fullName evidence="11">LTA synthase family protein</fullName>
    </submittedName>
</protein>
<dbReference type="PANTHER" id="PTHR47371">
    <property type="entry name" value="LIPOTEICHOIC ACID SYNTHASE"/>
    <property type="match status" value="1"/>
</dbReference>
<feature type="transmembrane region" description="Helical" evidence="9">
    <location>
        <begin position="89"/>
        <end position="106"/>
    </location>
</feature>
<feature type="transmembrane region" description="Helical" evidence="9">
    <location>
        <begin position="56"/>
        <end position="77"/>
    </location>
</feature>
<evidence type="ECO:0000256" key="2">
    <source>
        <dbReference type="ARBA" id="ARBA00022475"/>
    </source>
</evidence>
<dbReference type="Gene3D" id="3.40.720.10">
    <property type="entry name" value="Alkaline Phosphatase, subunit A"/>
    <property type="match status" value="1"/>
</dbReference>
<feature type="binding site" evidence="7">
    <location>
        <position position="438"/>
    </location>
    <ligand>
        <name>substrate</name>
    </ligand>
</feature>
<dbReference type="InterPro" id="IPR012160">
    <property type="entry name" value="LtaS-like"/>
</dbReference>
<dbReference type="SUPFAM" id="SSF53649">
    <property type="entry name" value="Alkaline phosphatase-like"/>
    <property type="match status" value="1"/>
</dbReference>
<evidence type="ECO:0000256" key="8">
    <source>
        <dbReference type="PIRSR" id="PIRSR005091-3"/>
    </source>
</evidence>
<comment type="caution">
    <text evidence="11">The sequence shown here is derived from an EMBL/GenBank/DDBJ whole genome shotgun (WGS) entry which is preliminary data.</text>
</comment>
<dbReference type="AlphaFoldDB" id="A0A9X3BGI1"/>
<keyword evidence="7" id="KW-0479">Metal-binding</keyword>
<feature type="transmembrane region" description="Helical" evidence="9">
    <location>
        <begin position="181"/>
        <end position="200"/>
    </location>
</feature>
<keyword evidence="12" id="KW-1185">Reference proteome</keyword>
<dbReference type="PIRSF" id="PIRSF005091">
    <property type="entry name" value="Mmb_sulf_HI1246"/>
    <property type="match status" value="1"/>
</dbReference>
<organism evidence="11 12">
    <name type="scientific">Paraflavisolibacter caeni</name>
    <dbReference type="NCBI Taxonomy" id="2982496"/>
    <lineage>
        <taxon>Bacteria</taxon>
        <taxon>Pseudomonadati</taxon>
        <taxon>Bacteroidota</taxon>
        <taxon>Chitinophagia</taxon>
        <taxon>Chitinophagales</taxon>
        <taxon>Chitinophagaceae</taxon>
        <taxon>Paraflavisolibacter</taxon>
    </lineage>
</organism>
<keyword evidence="2" id="KW-1003">Cell membrane</keyword>
<evidence type="ECO:0000256" key="5">
    <source>
        <dbReference type="ARBA" id="ARBA00023136"/>
    </source>
</evidence>
<keyword evidence="7" id="KW-0464">Manganese</keyword>
<evidence type="ECO:0000256" key="9">
    <source>
        <dbReference type="SAM" id="Phobius"/>
    </source>
</evidence>
<dbReference type="InterPro" id="IPR017850">
    <property type="entry name" value="Alkaline_phosphatase_core_sf"/>
</dbReference>
<dbReference type="EMBL" id="JAOTIF010000001">
    <property type="protein sequence ID" value="MCU7547807.1"/>
    <property type="molecule type" value="Genomic_DNA"/>
</dbReference>
<dbReference type="GO" id="GO:0005886">
    <property type="term" value="C:plasma membrane"/>
    <property type="evidence" value="ECO:0007669"/>
    <property type="project" value="UniProtKB-SubCell"/>
</dbReference>
<evidence type="ECO:0000313" key="11">
    <source>
        <dbReference type="EMBL" id="MCU7547807.1"/>
    </source>
</evidence>
<sequence>MLAKTRLPKTLLWIINLLGIYLLMFTSFRLVTYFAFHPEDQSITDLLPSFLLGLRYDLRWISLLLLPIILISMWPALSPFYSERNKKIWTWYLAFATFFVVFFFAADFGCFSYNKTRLNASALNFMEDPGISLSMLWQSYPMFWLILALIIAVLLLRRMFREMHIYVISKTEGLGIPYRRKWFVIASVFFGLLVYGNAGLQPLKWNRAFVLQDSFKSYLALNPLQNFFTTLKFRRPQFNEKQARESFPVVAEWMGLTAKEFSYRREMAPGVHSLESKPNVVLVLCESFSMYKSSMSGNLLNTTPFFQSIADSGIFFERCFTPHFSTARGLFATLTGIPDVQLSKFSTRNPEAIKQHTIINHFEGYEKMYFLGGSASFNNFEGILQNIKGLQMFTEGRFKAKPVNVWGISDKDLFLEANEVLAKQTRPFFAIVQTADNHRPFMIPESESEFERKDLHPDSLHKYGFESVDEFNSFRYADFCIQKFIEAARKERYFSNTIFVFIGDHGVSGNAREVYPKVWTDKRLTDEHVPLLFYAPKLLTPQKRGEVVSQIDVLPTIAGLTGQSYINTTLGRDVLHKRKNNDYAFIIYHDEGQIGMLTDDYYFTKNLNFKREELHLMPGKYFSSAQEDSIKKKLSQVTTAYYETAKWMLMNNKDLHTLSPP</sequence>